<dbReference type="GO" id="GO:0008270">
    <property type="term" value="F:zinc ion binding"/>
    <property type="evidence" value="ECO:0007669"/>
    <property type="project" value="UniProtKB-KW"/>
</dbReference>
<dbReference type="Gene3D" id="3.40.50.300">
    <property type="entry name" value="P-loop containing nucleotide triphosphate hydrolases"/>
    <property type="match status" value="2"/>
</dbReference>
<evidence type="ECO:0000256" key="16">
    <source>
        <dbReference type="ARBA" id="ARBA00042156"/>
    </source>
</evidence>
<dbReference type="PANTHER" id="PTHR43152:SF3">
    <property type="entry name" value="UVRABC SYSTEM PROTEIN A"/>
    <property type="match status" value="1"/>
</dbReference>
<keyword evidence="3" id="KW-0479">Metal-binding</keyword>
<keyword evidence="5" id="KW-0547">Nucleotide-binding</keyword>
<dbReference type="GO" id="GO:0004518">
    <property type="term" value="F:nuclease activity"/>
    <property type="evidence" value="ECO:0007669"/>
    <property type="project" value="UniProtKB-KW"/>
</dbReference>
<accession>A0AAE4VJP9</accession>
<dbReference type="Gene3D" id="3.30.1490.20">
    <property type="entry name" value="ATP-grasp fold, A domain"/>
    <property type="match status" value="1"/>
</dbReference>
<dbReference type="GO" id="GO:0006289">
    <property type="term" value="P:nucleotide-excision repair"/>
    <property type="evidence" value="ECO:0007669"/>
    <property type="project" value="InterPro"/>
</dbReference>
<comment type="similarity">
    <text evidence="14">Belongs to the ABC transporter superfamily. UvrA family.</text>
</comment>
<dbReference type="InterPro" id="IPR041552">
    <property type="entry name" value="UvrA_DNA-bd"/>
</dbReference>
<dbReference type="InterPro" id="IPR017871">
    <property type="entry name" value="ABC_transporter-like_CS"/>
</dbReference>
<proteinExistence type="inferred from homology"/>
<dbReference type="GO" id="GO:0003677">
    <property type="term" value="F:DNA binding"/>
    <property type="evidence" value="ECO:0007669"/>
    <property type="project" value="UniProtKB-KW"/>
</dbReference>
<evidence type="ECO:0000256" key="11">
    <source>
        <dbReference type="ARBA" id="ARBA00022881"/>
    </source>
</evidence>
<sequence length="1020" mass="114453">MSIEISNKTHIIISGAAENNLKNISIAIPKNKLVVITGLSGSGKSSLAFNTICEEGRRLYIESLNSYAKQFENNTKPNVESIKGLSPTIAIDQKTTSRNPRSTVATSTEIYDYLRILFVRIGIPYSPLTKQEIHKQTPDEIFNQIISLPEGTKILILSPIIVGQKGEHRKELISLRRQGYKMIRIDGIDYSFSDLPVLDKNKKHTLELILGKISISKDNNLLKSLVRNALVLSNGILTIEIVFLANKNLLIKNNIENFLDKKEIKIIESLVNEEINTEINVKTKENSENNYYFSKVNKFKKNIEEFLKIGDKFSFSEKFACPVSGFSLTEIEPRIFSFNSPYGACLKCDGIGNEMFFSVNLIIPDRTLSLKAGAIAPWKSQPGSKSRLGKKQHHYDGIIDALTKHYNINPNTPFCDIPEDIQNKIIYGDESLEIPFFEEDGIRRIVVKKKFNGIINYLQDKIENVENNNSVEDLQQYQSIRDCSSCKGYRIRESSLSIKIDNKHIGEVCRMSIDNCILWFKDLPKKLNWSQNQIADRIIKEILKKLSLLSEIGLGYLSLDRKSSTLSGGESQRIRIATQIGSGLSSIIYVLDEPSIGLHQSDNDNLLRTLKELRDQGNTVIVVEHDEDTMLNADYIIDIGPEAGDGGGKVVAAGTPQEIMEHSDSITAKYLRKEIFIQIPEKRRNIDLQSNCIKVTGASEHNLKNIDVVIPLNALVVVSGVSGSGKSTFIIDTLYPGLQKKIQNSQNLEIGKYKSISGFDNIDKIIEVDQSPIGRTPRSNPATYINVFTLIRELYASLPEAKMMGYNSSRFSFNVKGGRCESCEGDGTLKIDMYFMPEIYIPCEHCNGKRYNSDTLKILYMGKSISDVLDMTIDNAIDFFENVSFIKEKLITIHDVGLGYIKLGQSATTLSGGEAQRIKLAKELTRKSIGHTLYIFDEPTTGLHSEDIRKLMKVINYLIDSNNSVIIIEHNMDVIKIADYILDFGPYGGDYGGEIIASGPPHDIVMCEKSLTGKYLKKYL</sequence>
<evidence type="ECO:0000313" key="18">
    <source>
        <dbReference type="EMBL" id="MDZ5761275.1"/>
    </source>
</evidence>
<keyword evidence="19" id="KW-1185">Reference proteome</keyword>
<gene>
    <name evidence="18" type="ORF">Lyticum_00445</name>
</gene>
<name>A0AAE4VJP9_9RICK</name>
<dbReference type="InterPro" id="IPR027417">
    <property type="entry name" value="P-loop_NTPase"/>
</dbReference>
<dbReference type="Pfam" id="PF17760">
    <property type="entry name" value="UvrA_inter"/>
    <property type="match status" value="1"/>
</dbReference>
<comment type="caution">
    <text evidence="18">The sequence shown here is derived from an EMBL/GenBank/DDBJ whole genome shotgun (WGS) entry which is preliminary data.</text>
</comment>
<dbReference type="Proteomes" id="UP001289135">
    <property type="component" value="Unassembled WGS sequence"/>
</dbReference>
<dbReference type="GO" id="GO:0009380">
    <property type="term" value="C:excinuclease repair complex"/>
    <property type="evidence" value="ECO:0007669"/>
    <property type="project" value="InterPro"/>
</dbReference>
<dbReference type="Gene3D" id="3.30.190.20">
    <property type="match status" value="1"/>
</dbReference>
<evidence type="ECO:0000256" key="7">
    <source>
        <dbReference type="ARBA" id="ARBA00022769"/>
    </source>
</evidence>
<keyword evidence="8" id="KW-0863">Zinc-finger</keyword>
<dbReference type="PANTHER" id="PTHR43152">
    <property type="entry name" value="UVRABC SYSTEM PROTEIN A"/>
    <property type="match status" value="1"/>
</dbReference>
<keyword evidence="2" id="KW-0963">Cytoplasm</keyword>
<evidence type="ECO:0000256" key="3">
    <source>
        <dbReference type="ARBA" id="ARBA00022723"/>
    </source>
</evidence>
<dbReference type="InterPro" id="IPR013815">
    <property type="entry name" value="ATP_grasp_subdomain_1"/>
</dbReference>
<evidence type="ECO:0000256" key="5">
    <source>
        <dbReference type="ARBA" id="ARBA00022741"/>
    </source>
</evidence>
<evidence type="ECO:0000256" key="15">
    <source>
        <dbReference type="ARBA" id="ARBA00039316"/>
    </source>
</evidence>
<dbReference type="SUPFAM" id="SSF52540">
    <property type="entry name" value="P-loop containing nucleoside triphosphate hydrolases"/>
    <property type="match status" value="2"/>
</dbReference>
<evidence type="ECO:0000259" key="17">
    <source>
        <dbReference type="PROSITE" id="PS50893"/>
    </source>
</evidence>
<dbReference type="AlphaFoldDB" id="A0AAE4VJP9"/>
<evidence type="ECO:0000256" key="12">
    <source>
        <dbReference type="ARBA" id="ARBA00023125"/>
    </source>
</evidence>
<evidence type="ECO:0000256" key="10">
    <source>
        <dbReference type="ARBA" id="ARBA00022840"/>
    </source>
</evidence>
<evidence type="ECO:0000256" key="9">
    <source>
        <dbReference type="ARBA" id="ARBA00022833"/>
    </source>
</evidence>
<dbReference type="GO" id="GO:0005524">
    <property type="term" value="F:ATP binding"/>
    <property type="evidence" value="ECO:0007669"/>
    <property type="project" value="UniProtKB-KW"/>
</dbReference>
<dbReference type="PROSITE" id="PS50893">
    <property type="entry name" value="ABC_TRANSPORTER_2"/>
    <property type="match status" value="1"/>
</dbReference>
<keyword evidence="12" id="KW-0238">DNA-binding</keyword>
<dbReference type="Pfam" id="PF17755">
    <property type="entry name" value="UvrA_DNA-bind"/>
    <property type="match status" value="1"/>
</dbReference>
<keyword evidence="9" id="KW-0862">Zinc</keyword>
<dbReference type="RefSeq" id="WP_322498704.1">
    <property type="nucleotide sequence ID" value="NZ_JARGYU010000002.1"/>
</dbReference>
<dbReference type="GO" id="GO:0016887">
    <property type="term" value="F:ATP hydrolysis activity"/>
    <property type="evidence" value="ECO:0007669"/>
    <property type="project" value="InterPro"/>
</dbReference>
<keyword evidence="11" id="KW-0267">Excision nuclease</keyword>
<evidence type="ECO:0000313" key="19">
    <source>
        <dbReference type="Proteomes" id="UP001289135"/>
    </source>
</evidence>
<evidence type="ECO:0000256" key="1">
    <source>
        <dbReference type="ARBA" id="ARBA00004496"/>
    </source>
</evidence>
<keyword evidence="13" id="KW-0234">DNA repair</keyword>
<protein>
    <recommendedName>
        <fullName evidence="15">UvrABC system protein A</fullName>
    </recommendedName>
    <alternativeName>
        <fullName evidence="16">Excinuclease ABC subunit A</fullName>
    </alternativeName>
</protein>
<evidence type="ECO:0000256" key="4">
    <source>
        <dbReference type="ARBA" id="ARBA00022737"/>
    </source>
</evidence>
<reference evidence="18" key="1">
    <citation type="submission" date="2023-02" db="EMBL/GenBank/DDBJ databases">
        <title>Host association and intracellularity evolved multiple times independently in the Rickettsiales.</title>
        <authorList>
            <person name="Castelli M."/>
            <person name="Nardi T."/>
            <person name="Gammuto L."/>
            <person name="Bellinzona G."/>
            <person name="Sabaneyeva E."/>
            <person name="Potekhin A."/>
            <person name="Serra V."/>
            <person name="Petroni G."/>
            <person name="Sassera D."/>
        </authorList>
    </citation>
    <scope>NUCLEOTIDE SEQUENCE</scope>
    <source>
        <strain evidence="18">USBL-36I1</strain>
    </source>
</reference>
<evidence type="ECO:0000256" key="14">
    <source>
        <dbReference type="ARBA" id="ARBA00038000"/>
    </source>
</evidence>
<keyword evidence="7" id="KW-0228">DNA excision</keyword>
<keyword evidence="6" id="KW-0227">DNA damage</keyword>
<dbReference type="Gene3D" id="1.20.1580.10">
    <property type="entry name" value="ABC transporter ATPase like domain"/>
    <property type="match status" value="2"/>
</dbReference>
<dbReference type="PROSITE" id="PS00211">
    <property type="entry name" value="ABC_TRANSPORTER_1"/>
    <property type="match status" value="2"/>
</dbReference>
<evidence type="ECO:0000256" key="13">
    <source>
        <dbReference type="ARBA" id="ARBA00023204"/>
    </source>
</evidence>
<comment type="subcellular location">
    <subcellularLocation>
        <location evidence="1">Cytoplasm</location>
    </subcellularLocation>
</comment>
<feature type="domain" description="ABC transporter" evidence="17">
    <location>
        <begin position="688"/>
        <end position="1017"/>
    </location>
</feature>
<dbReference type="InterPro" id="IPR003439">
    <property type="entry name" value="ABC_transporter-like_ATP-bd"/>
</dbReference>
<dbReference type="EMBL" id="JARGYU010000002">
    <property type="protein sequence ID" value="MDZ5761275.1"/>
    <property type="molecule type" value="Genomic_DNA"/>
</dbReference>
<keyword evidence="10" id="KW-0067">ATP-binding</keyword>
<keyword evidence="4" id="KW-0677">Repeat</keyword>
<dbReference type="InterPro" id="IPR041102">
    <property type="entry name" value="UvrA_inter"/>
</dbReference>
<dbReference type="InterPro" id="IPR004602">
    <property type="entry name" value="UvrA"/>
</dbReference>
<dbReference type="NCBIfam" id="TIGR00630">
    <property type="entry name" value="uvra"/>
    <property type="match status" value="1"/>
</dbReference>
<evidence type="ECO:0000256" key="2">
    <source>
        <dbReference type="ARBA" id="ARBA00022490"/>
    </source>
</evidence>
<evidence type="ECO:0000256" key="8">
    <source>
        <dbReference type="ARBA" id="ARBA00022771"/>
    </source>
</evidence>
<dbReference type="GO" id="GO:0005737">
    <property type="term" value="C:cytoplasm"/>
    <property type="evidence" value="ECO:0007669"/>
    <property type="project" value="UniProtKB-SubCell"/>
</dbReference>
<evidence type="ECO:0000256" key="6">
    <source>
        <dbReference type="ARBA" id="ARBA00022763"/>
    </source>
</evidence>
<organism evidence="18 19">
    <name type="scientific">Lyticum sinuosum</name>
    <dbReference type="NCBI Taxonomy" id="1332059"/>
    <lineage>
        <taxon>Bacteria</taxon>
        <taxon>Pseudomonadati</taxon>
        <taxon>Pseudomonadota</taxon>
        <taxon>Alphaproteobacteria</taxon>
        <taxon>Rickettsiales</taxon>
        <taxon>Lyticum</taxon>
    </lineage>
</organism>
<dbReference type="NCBIfam" id="NF001503">
    <property type="entry name" value="PRK00349.1"/>
    <property type="match status" value="1"/>
</dbReference>
<dbReference type="Gene3D" id="1.10.8.280">
    <property type="entry name" value="ABC transporter ATPase domain-like"/>
    <property type="match status" value="1"/>
</dbReference>